<evidence type="ECO:0000313" key="1">
    <source>
        <dbReference type="EMBL" id="CAB4133982.1"/>
    </source>
</evidence>
<protein>
    <submittedName>
        <fullName evidence="1">Bacteriophage P22, Gp10, DNA-stabilising</fullName>
    </submittedName>
</protein>
<accession>A0A6J5LKA7</accession>
<reference evidence="1" key="1">
    <citation type="submission" date="2020-04" db="EMBL/GenBank/DDBJ databases">
        <authorList>
            <person name="Chiriac C."/>
            <person name="Salcher M."/>
            <person name="Ghai R."/>
            <person name="Kavagutti S V."/>
        </authorList>
    </citation>
    <scope>NUCLEOTIDE SEQUENCE</scope>
</reference>
<dbReference type="EMBL" id="LR796280">
    <property type="protein sequence ID" value="CAB4133982.1"/>
    <property type="molecule type" value="Genomic_DNA"/>
</dbReference>
<dbReference type="SUPFAM" id="SSF75011">
    <property type="entry name" value="3-carboxy-cis,cis-mucoante lactonizing enzyme"/>
    <property type="match status" value="1"/>
</dbReference>
<gene>
    <name evidence="1" type="ORF">UFOVP266_2</name>
</gene>
<organism evidence="1">
    <name type="scientific">uncultured Caudovirales phage</name>
    <dbReference type="NCBI Taxonomy" id="2100421"/>
    <lineage>
        <taxon>Viruses</taxon>
        <taxon>Duplodnaviria</taxon>
        <taxon>Heunggongvirae</taxon>
        <taxon>Uroviricota</taxon>
        <taxon>Caudoviricetes</taxon>
        <taxon>Peduoviridae</taxon>
        <taxon>Maltschvirus</taxon>
        <taxon>Maltschvirus maltsch</taxon>
    </lineage>
</organism>
<sequence>MQTPILGQSYVARSVNAADSRMVNLYPEATPQAGKTAGFLNRAPGLRLLATLGTGPIRGLWSPDPNGSYAYVVSGNTFYRIDTSYNAAAFGYVSGTGPVSMSDNGTQIFIAANPDGYIFNMNTQIFGQITDPDFPGAVTVGYLDGYFVFNEPDSQKVWVTQLLDGTSIDPLDFASAEGSPDGLVSLIVDHREAWLFGTNSVEVWYDAGGAGFPLQRIQGAYNEIGCVAAYSVAKLDNGVFWLGGDARGEGIVYRTNGYTGARISTHAVEWQIQQYGDISDAIGYTYQQDGHAFYVLIFPSAGKTWVFDVATENWHERAAWVNGAFTRHRSNCQMAFNHEVIVGDYNDGRVYAFDLNVYADDDQPQRWLRAWRALPPDQNNLTRTAQHSLQLDAETGVGLNTGQGSDPQVMLRWSDDGGHTWSNEHWASMGAIGAYGTRTFWRRLGMTVKLRDRVYELSGTDPVKISIVGAELLLSGTNA</sequence>
<name>A0A6J5LKA7_9CAUD</name>
<proteinExistence type="predicted"/>